<keyword evidence="2" id="KW-1185">Reference proteome</keyword>
<dbReference type="KEGG" id="pstg:E8M01_09385"/>
<gene>
    <name evidence="1" type="ORF">E8M01_09385</name>
</gene>
<proteinExistence type="predicted"/>
<evidence type="ECO:0000313" key="1">
    <source>
        <dbReference type="EMBL" id="QCI64424.1"/>
    </source>
</evidence>
<accession>A0A4D7ASH5</accession>
<dbReference type="RefSeq" id="WP_136959878.1">
    <property type="nucleotide sequence ID" value="NZ_CP039690.1"/>
</dbReference>
<evidence type="ECO:0000313" key="2">
    <source>
        <dbReference type="Proteomes" id="UP000298781"/>
    </source>
</evidence>
<protein>
    <submittedName>
        <fullName evidence="1">Uncharacterized protein</fullName>
    </submittedName>
</protein>
<dbReference type="Proteomes" id="UP000298781">
    <property type="component" value="Chromosome"/>
</dbReference>
<dbReference type="AlphaFoldDB" id="A0A4D7ASH5"/>
<organism evidence="1 2">
    <name type="scientific">Phreatobacter stygius</name>
    <dbReference type="NCBI Taxonomy" id="1940610"/>
    <lineage>
        <taxon>Bacteria</taxon>
        <taxon>Pseudomonadati</taxon>
        <taxon>Pseudomonadota</taxon>
        <taxon>Alphaproteobacteria</taxon>
        <taxon>Hyphomicrobiales</taxon>
        <taxon>Phreatobacteraceae</taxon>
        <taxon>Phreatobacter</taxon>
    </lineage>
</organism>
<dbReference type="OrthoDB" id="9803192at2"/>
<sequence>MPGHPSMPVSPRRRAGAVLALIGAALLLAGCADWNWQATGERWVDQACRQSGNCRPFCDDAGAPGGICRGAPRMPQGR</sequence>
<name>A0A4D7ASH5_9HYPH</name>
<reference evidence="1 2" key="1">
    <citation type="submission" date="2019-04" db="EMBL/GenBank/DDBJ databases">
        <title>Phreatobacter aquaticus sp. nov.</title>
        <authorList>
            <person name="Choi A."/>
        </authorList>
    </citation>
    <scope>NUCLEOTIDE SEQUENCE [LARGE SCALE GENOMIC DNA]</scope>
    <source>
        <strain evidence="1 2">KCTC 52518</strain>
    </source>
</reference>
<dbReference type="EMBL" id="CP039690">
    <property type="protein sequence ID" value="QCI64424.1"/>
    <property type="molecule type" value="Genomic_DNA"/>
</dbReference>